<dbReference type="AlphaFoldDB" id="A0A314ZC71"/>
<dbReference type="Proteomes" id="UP000250321">
    <property type="component" value="Unassembled WGS sequence"/>
</dbReference>
<evidence type="ECO:0000313" key="3">
    <source>
        <dbReference type="Proteomes" id="UP000250321"/>
    </source>
</evidence>
<comment type="caution">
    <text evidence="2">The sequence shown here is derived from an EMBL/GenBank/DDBJ whole genome shotgun (WGS) entry which is preliminary data.</text>
</comment>
<feature type="region of interest" description="Disordered" evidence="1">
    <location>
        <begin position="47"/>
        <end position="73"/>
    </location>
</feature>
<gene>
    <name evidence="2" type="ORF">Pyn_09279</name>
</gene>
<organism evidence="2 3">
    <name type="scientific">Prunus yedoensis var. nudiflora</name>
    <dbReference type="NCBI Taxonomy" id="2094558"/>
    <lineage>
        <taxon>Eukaryota</taxon>
        <taxon>Viridiplantae</taxon>
        <taxon>Streptophyta</taxon>
        <taxon>Embryophyta</taxon>
        <taxon>Tracheophyta</taxon>
        <taxon>Spermatophyta</taxon>
        <taxon>Magnoliopsida</taxon>
        <taxon>eudicotyledons</taxon>
        <taxon>Gunneridae</taxon>
        <taxon>Pentapetalae</taxon>
        <taxon>rosids</taxon>
        <taxon>fabids</taxon>
        <taxon>Rosales</taxon>
        <taxon>Rosaceae</taxon>
        <taxon>Amygdaloideae</taxon>
        <taxon>Amygdaleae</taxon>
        <taxon>Prunus</taxon>
    </lineage>
</organism>
<protein>
    <submittedName>
        <fullName evidence="2">Uncharacterized protein</fullName>
    </submittedName>
</protein>
<evidence type="ECO:0000256" key="1">
    <source>
        <dbReference type="SAM" id="MobiDB-lite"/>
    </source>
</evidence>
<evidence type="ECO:0000313" key="2">
    <source>
        <dbReference type="EMBL" id="PQQ15687.1"/>
    </source>
</evidence>
<feature type="compositionally biased region" description="Polar residues" evidence="1">
    <location>
        <begin position="50"/>
        <end position="65"/>
    </location>
</feature>
<keyword evidence="3" id="KW-1185">Reference proteome</keyword>
<sequence length="73" mass="8009">MDKGLLNGKSKGVGSCHDFICFGIMMWMADAESRIREVFLPLVEEKNFPGTGTSAQQTTSVSQPNQMPPPVKH</sequence>
<dbReference type="EMBL" id="PJQY01000222">
    <property type="protein sequence ID" value="PQQ15687.1"/>
    <property type="molecule type" value="Genomic_DNA"/>
</dbReference>
<reference evidence="2 3" key="1">
    <citation type="submission" date="2018-02" db="EMBL/GenBank/DDBJ databases">
        <title>Draft genome of wild Prunus yedoensis var. nudiflora.</title>
        <authorList>
            <person name="Baek S."/>
            <person name="Kim J.-H."/>
            <person name="Choi K."/>
            <person name="Kim G.-B."/>
            <person name="Cho A."/>
            <person name="Jang H."/>
            <person name="Shin C.-H."/>
            <person name="Yu H.-J."/>
            <person name="Mun J.-H."/>
        </authorList>
    </citation>
    <scope>NUCLEOTIDE SEQUENCE [LARGE SCALE GENOMIC DNA]</scope>
    <source>
        <strain evidence="3">cv. Jeju island</strain>
        <tissue evidence="2">Leaf</tissue>
    </source>
</reference>
<proteinExistence type="predicted"/>
<name>A0A314ZC71_PRUYE</name>
<accession>A0A314ZC71</accession>